<dbReference type="Gene3D" id="3.30.70.1290">
    <property type="entry name" value="Transposase IS200-like"/>
    <property type="match status" value="1"/>
</dbReference>
<protein>
    <submittedName>
        <fullName evidence="2">Transposase IS200 like protein</fullName>
    </submittedName>
</protein>
<dbReference type="GO" id="GO:0043565">
    <property type="term" value="F:sequence-specific DNA binding"/>
    <property type="evidence" value="ECO:0007669"/>
    <property type="project" value="TreeGrafter"/>
</dbReference>
<sequence>MSEYRLWHVPGATYFFTVVTQDRAPMFLDPAAVKRLGVVMRTVRSKRPFRTIAAVLLPDHLHCIWSLPRGDSDFSGRWRWIKGAFTEHWLDEGGSETDPSASRVRKGERGIWQRRFWEHRIQDEDDLERHADYIHYNPVKHGLARRPADWPWSSFLRHVRLGQYAADWGRTEPTPPVTQPGE</sequence>
<dbReference type="NCBIfam" id="NF047646">
    <property type="entry name" value="REP_Tyr_transpos"/>
    <property type="match status" value="1"/>
</dbReference>
<keyword evidence="3" id="KW-1185">Reference proteome</keyword>
<dbReference type="OrthoDB" id="277009at2"/>
<dbReference type="AlphaFoldDB" id="A0A5B9W4H2"/>
<reference evidence="2 3" key="1">
    <citation type="submission" date="2019-08" db="EMBL/GenBank/DDBJ databases">
        <title>Deep-cultivation of Planctomycetes and their phenomic and genomic characterization uncovers novel biology.</title>
        <authorList>
            <person name="Wiegand S."/>
            <person name="Jogler M."/>
            <person name="Boedeker C."/>
            <person name="Pinto D."/>
            <person name="Vollmers J."/>
            <person name="Rivas-Marin E."/>
            <person name="Kohn T."/>
            <person name="Peeters S.H."/>
            <person name="Heuer A."/>
            <person name="Rast P."/>
            <person name="Oberbeckmann S."/>
            <person name="Bunk B."/>
            <person name="Jeske O."/>
            <person name="Meyerdierks A."/>
            <person name="Storesund J.E."/>
            <person name="Kallscheuer N."/>
            <person name="Luecker S."/>
            <person name="Lage O.M."/>
            <person name="Pohl T."/>
            <person name="Merkel B.J."/>
            <person name="Hornburger P."/>
            <person name="Mueller R.-W."/>
            <person name="Bruemmer F."/>
            <person name="Labrenz M."/>
            <person name="Spormann A.M."/>
            <person name="Op den Camp H."/>
            <person name="Overmann J."/>
            <person name="Amann R."/>
            <person name="Jetten M.S.M."/>
            <person name="Mascher T."/>
            <person name="Medema M.H."/>
            <person name="Devos D.P."/>
            <person name="Kaster A.-K."/>
            <person name="Ovreas L."/>
            <person name="Rohde M."/>
            <person name="Galperin M.Y."/>
            <person name="Jogler C."/>
        </authorList>
    </citation>
    <scope>NUCLEOTIDE SEQUENCE [LARGE SCALE GENOMIC DNA]</scope>
    <source>
        <strain evidence="2 3">OJF2</strain>
    </source>
</reference>
<dbReference type="GO" id="GO:0004803">
    <property type="term" value="F:transposase activity"/>
    <property type="evidence" value="ECO:0007669"/>
    <property type="project" value="InterPro"/>
</dbReference>
<evidence type="ECO:0000313" key="3">
    <source>
        <dbReference type="Proteomes" id="UP000324233"/>
    </source>
</evidence>
<dbReference type="Proteomes" id="UP000324233">
    <property type="component" value="Chromosome"/>
</dbReference>
<dbReference type="InterPro" id="IPR052715">
    <property type="entry name" value="RAYT_transposase"/>
</dbReference>
<dbReference type="GO" id="GO:0006313">
    <property type="term" value="P:DNA transposition"/>
    <property type="evidence" value="ECO:0007669"/>
    <property type="project" value="InterPro"/>
</dbReference>
<name>A0A5B9W4H2_9BACT</name>
<dbReference type="KEGG" id="agv:OJF2_36540"/>
<organism evidence="2 3">
    <name type="scientific">Aquisphaera giovannonii</name>
    <dbReference type="NCBI Taxonomy" id="406548"/>
    <lineage>
        <taxon>Bacteria</taxon>
        <taxon>Pseudomonadati</taxon>
        <taxon>Planctomycetota</taxon>
        <taxon>Planctomycetia</taxon>
        <taxon>Isosphaerales</taxon>
        <taxon>Isosphaeraceae</taxon>
        <taxon>Aquisphaera</taxon>
    </lineage>
</organism>
<dbReference type="RefSeq" id="WP_148594949.1">
    <property type="nucleotide sequence ID" value="NZ_CP042997.1"/>
</dbReference>
<dbReference type="PANTHER" id="PTHR36966">
    <property type="entry name" value="REP-ASSOCIATED TYROSINE TRANSPOSASE"/>
    <property type="match status" value="1"/>
</dbReference>
<dbReference type="SMART" id="SM01321">
    <property type="entry name" value="Y1_Tnp"/>
    <property type="match status" value="1"/>
</dbReference>
<proteinExistence type="predicted"/>
<dbReference type="PANTHER" id="PTHR36966:SF1">
    <property type="entry name" value="REP-ASSOCIATED TYROSINE TRANSPOSASE"/>
    <property type="match status" value="1"/>
</dbReference>
<dbReference type="InterPro" id="IPR036515">
    <property type="entry name" value="Transposase_17_sf"/>
</dbReference>
<evidence type="ECO:0000313" key="2">
    <source>
        <dbReference type="EMBL" id="QEH35109.1"/>
    </source>
</evidence>
<dbReference type="InterPro" id="IPR002686">
    <property type="entry name" value="Transposase_17"/>
</dbReference>
<accession>A0A5B9W4H2</accession>
<evidence type="ECO:0000259" key="1">
    <source>
        <dbReference type="SMART" id="SM01321"/>
    </source>
</evidence>
<dbReference type="SUPFAM" id="SSF143422">
    <property type="entry name" value="Transposase IS200-like"/>
    <property type="match status" value="1"/>
</dbReference>
<feature type="domain" description="Transposase IS200-like" evidence="1">
    <location>
        <begin position="9"/>
        <end position="137"/>
    </location>
</feature>
<gene>
    <name evidence="2" type="ORF">OJF2_36540</name>
</gene>
<dbReference type="EMBL" id="CP042997">
    <property type="protein sequence ID" value="QEH35109.1"/>
    <property type="molecule type" value="Genomic_DNA"/>
</dbReference>